<dbReference type="PANTHER" id="PTHR14398:SF0">
    <property type="entry name" value="ZINC FINGER PROTEIN SWM"/>
    <property type="match status" value="1"/>
</dbReference>
<dbReference type="AlphaFoldDB" id="A0A072V8B7"/>
<feature type="transmembrane region" description="Helical" evidence="5">
    <location>
        <begin position="437"/>
        <end position="454"/>
    </location>
</feature>
<feature type="domain" description="RRM" evidence="6">
    <location>
        <begin position="347"/>
        <end position="425"/>
    </location>
</feature>
<proteinExistence type="predicted"/>
<feature type="region of interest" description="Disordered" evidence="4">
    <location>
        <begin position="260"/>
        <end position="316"/>
    </location>
</feature>
<gene>
    <name evidence="8" type="ordered locus">MTR_2g449870</name>
</gene>
<keyword evidence="1 2" id="KW-0694">RNA-binding</keyword>
<dbReference type="HOGENOM" id="CLU_455896_0_0_1"/>
<dbReference type="EMBL" id="CM001218">
    <property type="protein sequence ID" value="KEH37846.1"/>
    <property type="molecule type" value="Genomic_DNA"/>
</dbReference>
<evidence type="ECO:0000256" key="5">
    <source>
        <dbReference type="SAM" id="Phobius"/>
    </source>
</evidence>
<accession>A0A072V8B7</accession>
<protein>
    <submittedName>
        <fullName evidence="8">RNA recognition motif</fullName>
    </submittedName>
</protein>
<evidence type="ECO:0000313" key="8">
    <source>
        <dbReference type="EMBL" id="KEH37846.1"/>
    </source>
</evidence>
<evidence type="ECO:0000256" key="3">
    <source>
        <dbReference type="PROSITE-ProRule" id="PRU00723"/>
    </source>
</evidence>
<dbReference type="STRING" id="3880.A0A072V8B7"/>
<organism evidence="8 10">
    <name type="scientific">Medicago truncatula</name>
    <name type="common">Barrel medic</name>
    <name type="synonym">Medicago tribuloides</name>
    <dbReference type="NCBI Taxonomy" id="3880"/>
    <lineage>
        <taxon>Eukaryota</taxon>
        <taxon>Viridiplantae</taxon>
        <taxon>Streptophyta</taxon>
        <taxon>Embryophyta</taxon>
        <taxon>Tracheophyta</taxon>
        <taxon>Spermatophyta</taxon>
        <taxon>Magnoliopsida</taxon>
        <taxon>eudicotyledons</taxon>
        <taxon>Gunneridae</taxon>
        <taxon>Pentapetalae</taxon>
        <taxon>rosids</taxon>
        <taxon>fabids</taxon>
        <taxon>Fabales</taxon>
        <taxon>Fabaceae</taxon>
        <taxon>Papilionoideae</taxon>
        <taxon>50 kb inversion clade</taxon>
        <taxon>NPAAA clade</taxon>
        <taxon>Hologalegina</taxon>
        <taxon>IRL clade</taxon>
        <taxon>Trifolieae</taxon>
        <taxon>Medicago</taxon>
    </lineage>
</organism>
<dbReference type="Proteomes" id="UP000002051">
    <property type="component" value="Chromosome 2"/>
</dbReference>
<dbReference type="PROSITE" id="PS50102">
    <property type="entry name" value="RRM"/>
    <property type="match status" value="1"/>
</dbReference>
<keyword evidence="3" id="KW-0863">Zinc-finger</keyword>
<keyword evidence="3" id="KW-0479">Metal-binding</keyword>
<feature type="region of interest" description="Disordered" evidence="4">
    <location>
        <begin position="1"/>
        <end position="25"/>
    </location>
</feature>
<reference evidence="8 10" key="2">
    <citation type="journal article" date="2014" name="BMC Genomics">
        <title>An improved genome release (version Mt4.0) for the model legume Medicago truncatula.</title>
        <authorList>
            <person name="Tang H."/>
            <person name="Krishnakumar V."/>
            <person name="Bidwell S."/>
            <person name="Rosen B."/>
            <person name="Chan A."/>
            <person name="Zhou S."/>
            <person name="Gentzbittel L."/>
            <person name="Childs K.L."/>
            <person name="Yandell M."/>
            <person name="Gundlach H."/>
            <person name="Mayer K.F."/>
            <person name="Schwartz D.C."/>
            <person name="Town C.D."/>
        </authorList>
    </citation>
    <scope>GENOME REANNOTATION</scope>
    <source>
        <strain evidence="8">A17</strain>
        <strain evidence="9 10">cv. Jemalong A17</strain>
    </source>
</reference>
<dbReference type="SMART" id="SM00360">
    <property type="entry name" value="RRM"/>
    <property type="match status" value="1"/>
</dbReference>
<sequence length="599" mass="66599">MELSDDNDGDRNHKHRKKEDHSQPLERDVSNPILVLVGEEAGNPVFGINVNPGSAQLMLLHKWFSRDPFIQPFILYVGLPNISNAQNVSCNTFGLLPAVPNGGLDMLHQMGLQGTLRTPIDSSLNVNIPCQRCRDFEECGFCLRGDMCPMEHGVNRIVVEDVQSFIVQPSCFTYKCTPNWSTYCIWITSVNNLTASMNSKCKPGIISKSIVSDVGLPMDGAYPGPGCTSGADLYDPDQPLWNDRGLESSNALLNMQSSKIDDAEPMSSDAPNRVCPSEATRTSGSLHDFTPKEKSNPIVSSFHFPDNQSKEDNDELEDDAIPRAFKASQKPLIDTRSICKPSQKALHTLFVNGIPHKSNGREALAHFKKFGEVINFYIPMNSERAFVQFSKREEAEAALRTPDSVMGNRFINLGGLIVIVSLVKILLLIFWISGALLPSNVISLVSISVLAAFFKFKSIKWSCCVITEEGTSGDGGKEATQNGLIENDQVESRKERRNHIFITTHNMEQIWSVFWRINMSQNQNQGNVQGDEKKKEKSPMTWHEIVCDGSEKKKGSKVPVYNHSRLRRSGRTCYFGPQPKQGTAGTVADKPIDLCDEEE</sequence>
<dbReference type="CDD" id="cd12257">
    <property type="entry name" value="RRM1_RBM26_like"/>
    <property type="match status" value="1"/>
</dbReference>
<evidence type="ECO:0000313" key="10">
    <source>
        <dbReference type="Proteomes" id="UP000002051"/>
    </source>
</evidence>
<reference evidence="8 10" key="1">
    <citation type="journal article" date="2011" name="Nature">
        <title>The Medicago genome provides insight into the evolution of rhizobial symbioses.</title>
        <authorList>
            <person name="Young N.D."/>
            <person name="Debelle F."/>
            <person name="Oldroyd G.E."/>
            <person name="Geurts R."/>
            <person name="Cannon S.B."/>
            <person name="Udvardi M.K."/>
            <person name="Benedito V.A."/>
            <person name="Mayer K.F."/>
            <person name="Gouzy J."/>
            <person name="Schoof H."/>
            <person name="Van de Peer Y."/>
            <person name="Proost S."/>
            <person name="Cook D.R."/>
            <person name="Meyers B.C."/>
            <person name="Spannagl M."/>
            <person name="Cheung F."/>
            <person name="De Mita S."/>
            <person name="Krishnakumar V."/>
            <person name="Gundlach H."/>
            <person name="Zhou S."/>
            <person name="Mudge J."/>
            <person name="Bharti A.K."/>
            <person name="Murray J.D."/>
            <person name="Naoumkina M.A."/>
            <person name="Rosen B."/>
            <person name="Silverstein K.A."/>
            <person name="Tang H."/>
            <person name="Rombauts S."/>
            <person name="Zhao P.X."/>
            <person name="Zhou P."/>
            <person name="Barbe V."/>
            <person name="Bardou P."/>
            <person name="Bechner M."/>
            <person name="Bellec A."/>
            <person name="Berger A."/>
            <person name="Berges H."/>
            <person name="Bidwell S."/>
            <person name="Bisseling T."/>
            <person name="Choisne N."/>
            <person name="Couloux A."/>
            <person name="Denny R."/>
            <person name="Deshpande S."/>
            <person name="Dai X."/>
            <person name="Doyle J.J."/>
            <person name="Dudez A.M."/>
            <person name="Farmer A.D."/>
            <person name="Fouteau S."/>
            <person name="Franken C."/>
            <person name="Gibelin C."/>
            <person name="Gish J."/>
            <person name="Goldstein S."/>
            <person name="Gonzalez A.J."/>
            <person name="Green P.J."/>
            <person name="Hallab A."/>
            <person name="Hartog M."/>
            <person name="Hua A."/>
            <person name="Humphray S.J."/>
            <person name="Jeong D.H."/>
            <person name="Jing Y."/>
            <person name="Jocker A."/>
            <person name="Kenton S.M."/>
            <person name="Kim D.J."/>
            <person name="Klee K."/>
            <person name="Lai H."/>
            <person name="Lang C."/>
            <person name="Lin S."/>
            <person name="Macmil S.L."/>
            <person name="Magdelenat G."/>
            <person name="Matthews L."/>
            <person name="McCorrison J."/>
            <person name="Monaghan E.L."/>
            <person name="Mun J.H."/>
            <person name="Najar F.Z."/>
            <person name="Nicholson C."/>
            <person name="Noirot C."/>
            <person name="O'Bleness M."/>
            <person name="Paule C.R."/>
            <person name="Poulain J."/>
            <person name="Prion F."/>
            <person name="Qin B."/>
            <person name="Qu C."/>
            <person name="Retzel E.F."/>
            <person name="Riddle C."/>
            <person name="Sallet E."/>
            <person name="Samain S."/>
            <person name="Samson N."/>
            <person name="Sanders I."/>
            <person name="Saurat O."/>
            <person name="Scarpelli C."/>
            <person name="Schiex T."/>
            <person name="Segurens B."/>
            <person name="Severin A.J."/>
            <person name="Sherrier D.J."/>
            <person name="Shi R."/>
            <person name="Sims S."/>
            <person name="Singer S.R."/>
            <person name="Sinharoy S."/>
            <person name="Sterck L."/>
            <person name="Viollet A."/>
            <person name="Wang B.B."/>
            <person name="Wang K."/>
            <person name="Wang M."/>
            <person name="Wang X."/>
            <person name="Warfsmann J."/>
            <person name="Weissenbach J."/>
            <person name="White D.D."/>
            <person name="White J.D."/>
            <person name="Wiley G.B."/>
            <person name="Wincker P."/>
            <person name="Xing Y."/>
            <person name="Yang L."/>
            <person name="Yao Z."/>
            <person name="Ying F."/>
            <person name="Zhai J."/>
            <person name="Zhou L."/>
            <person name="Zuber A."/>
            <person name="Denarie J."/>
            <person name="Dixon R.A."/>
            <person name="May G.D."/>
            <person name="Schwartz D.C."/>
            <person name="Rogers J."/>
            <person name="Quetier F."/>
            <person name="Town C.D."/>
            <person name="Roe B.A."/>
        </authorList>
    </citation>
    <scope>NUCLEOTIDE SEQUENCE [LARGE SCALE GENOMIC DNA]</scope>
    <source>
        <strain evidence="8">A17</strain>
        <strain evidence="9 10">cv. Jemalong A17</strain>
    </source>
</reference>
<dbReference type="InterPro" id="IPR035979">
    <property type="entry name" value="RBD_domain_sf"/>
</dbReference>
<keyword evidence="3" id="KW-0862">Zinc</keyword>
<evidence type="ECO:0000259" key="6">
    <source>
        <dbReference type="PROSITE" id="PS50102"/>
    </source>
</evidence>
<dbReference type="InterPro" id="IPR000571">
    <property type="entry name" value="Znf_CCCH"/>
</dbReference>
<dbReference type="InterPro" id="IPR000504">
    <property type="entry name" value="RRM_dom"/>
</dbReference>
<evidence type="ECO:0000256" key="1">
    <source>
        <dbReference type="ARBA" id="ARBA00022884"/>
    </source>
</evidence>
<keyword evidence="10" id="KW-1185">Reference proteome</keyword>
<evidence type="ECO:0000259" key="7">
    <source>
        <dbReference type="PROSITE" id="PS50103"/>
    </source>
</evidence>
<dbReference type="InterPro" id="IPR012677">
    <property type="entry name" value="Nucleotide-bd_a/b_plait_sf"/>
</dbReference>
<dbReference type="GO" id="GO:0003723">
    <property type="term" value="F:RNA binding"/>
    <property type="evidence" value="ECO:0000318"/>
    <property type="project" value="GO_Central"/>
</dbReference>
<evidence type="ECO:0000256" key="4">
    <source>
        <dbReference type="SAM" id="MobiDB-lite"/>
    </source>
</evidence>
<dbReference type="PANTHER" id="PTHR14398">
    <property type="entry name" value="RNA RECOGNITION RRM/RNP DOMAIN"/>
    <property type="match status" value="1"/>
</dbReference>
<dbReference type="PROSITE" id="PS50103">
    <property type="entry name" value="ZF_C3H1"/>
    <property type="match status" value="1"/>
</dbReference>
<keyword evidence="5" id="KW-0472">Membrane</keyword>
<feature type="region of interest" description="Disordered" evidence="4">
    <location>
        <begin position="570"/>
        <end position="599"/>
    </location>
</feature>
<keyword evidence="5" id="KW-1133">Transmembrane helix</keyword>
<dbReference type="Gene3D" id="3.30.70.330">
    <property type="match status" value="1"/>
</dbReference>
<dbReference type="InterPro" id="IPR045137">
    <property type="entry name" value="RBM26/27"/>
</dbReference>
<dbReference type="GO" id="GO:0008270">
    <property type="term" value="F:zinc ion binding"/>
    <property type="evidence" value="ECO:0007669"/>
    <property type="project" value="UniProtKB-KW"/>
</dbReference>
<name>A0A072V8B7_MEDTR</name>
<dbReference type="PaxDb" id="3880-AES84435"/>
<dbReference type="Pfam" id="PF00076">
    <property type="entry name" value="RRM_1"/>
    <property type="match status" value="1"/>
</dbReference>
<feature type="zinc finger region" description="C3H1-type" evidence="3">
    <location>
        <begin position="132"/>
        <end position="155"/>
    </location>
</feature>
<keyword evidence="5" id="KW-0812">Transmembrane</keyword>
<feature type="domain" description="C3H1-type" evidence="7">
    <location>
        <begin position="132"/>
        <end position="155"/>
    </location>
</feature>
<dbReference type="SUPFAM" id="SSF54928">
    <property type="entry name" value="RNA-binding domain, RBD"/>
    <property type="match status" value="1"/>
</dbReference>
<evidence type="ECO:0000256" key="2">
    <source>
        <dbReference type="PROSITE-ProRule" id="PRU00176"/>
    </source>
</evidence>
<dbReference type="GO" id="GO:0005634">
    <property type="term" value="C:nucleus"/>
    <property type="evidence" value="ECO:0000318"/>
    <property type="project" value="GO_Central"/>
</dbReference>
<feature type="transmembrane region" description="Helical" evidence="5">
    <location>
        <begin position="410"/>
        <end position="431"/>
    </location>
</feature>
<evidence type="ECO:0000313" key="9">
    <source>
        <dbReference type="EnsemblPlants" id="KEH37846"/>
    </source>
</evidence>
<reference evidence="9" key="3">
    <citation type="submission" date="2015-04" db="UniProtKB">
        <authorList>
            <consortium name="EnsemblPlants"/>
        </authorList>
    </citation>
    <scope>IDENTIFICATION</scope>
    <source>
        <strain evidence="9">cv. Jemalong A17</strain>
    </source>
</reference>
<dbReference type="EnsemblPlants" id="KEH37846">
    <property type="protein sequence ID" value="KEH37846"/>
    <property type="gene ID" value="MTR_2g449870"/>
</dbReference>